<sequence length="426" mass="47002">MNTPRATIDLTLADAPIAPAAQAGAPVEVDVTGNIVTGLKKDDAAAVPVGGKRNLFDMDRASLERFFEETLGEKKFRAHQVMKWIHHRYVTDFADMTDLGKALRAKLEAHAEVRVPQVVFDKASTDGTHKWLLGMDPKNAIETVYIPDKGRGTLCVSSQVGCALNCQFCSTATQGFNRNLTTAEIIGQVWVAARHLGNVPHQQRKLTNVVMMGMGEPLANFDNVVRAMSIMRDDLGYGLANKRVTLSTAGMVPMIDRLAVESDVSLAVSLHAPFDELRTELVPLNKKYPLDQLMDACVRYARGKKSSVTFEYTLMKGVNDQPQHARALARLMRQFDNAVQMKDAAKVNLIPFNPYPGTRFERPDEAAIRAFQKLLNEAGLIAPVRRTRGDDIDAACGQLKGQVMDRTRRQAEFRKQLQAQGVGDAA</sequence>
<keyword evidence="8 14" id="KW-0949">S-adenosyl-L-methionine</keyword>
<feature type="binding site" evidence="14">
    <location>
        <position position="166"/>
    </location>
    <ligand>
        <name>[4Fe-4S] cluster</name>
        <dbReference type="ChEBI" id="CHEBI:49883"/>
        <note>4Fe-4S-S-AdoMet</note>
    </ligand>
</feature>
<evidence type="ECO:0000256" key="12">
    <source>
        <dbReference type="ARBA" id="ARBA00023014"/>
    </source>
</evidence>
<protein>
    <recommendedName>
        <fullName evidence="14">Dual-specificity RNA methyltransferase RlmN</fullName>
        <ecNumber evidence="14">2.1.1.192</ecNumber>
    </recommendedName>
    <alternativeName>
        <fullName evidence="14">23S rRNA (adenine(2503)-C(2))-methyltransferase</fullName>
    </alternativeName>
    <alternativeName>
        <fullName evidence="14">23S rRNA m2A2503 methyltransferase</fullName>
    </alternativeName>
    <alternativeName>
        <fullName evidence="14">Ribosomal RNA large subunit methyltransferase N</fullName>
    </alternativeName>
    <alternativeName>
        <fullName evidence="14">tRNA (adenine(37)-C(2))-methyltransferase</fullName>
    </alternativeName>
    <alternativeName>
        <fullName evidence="14">tRNA m2A37 methyltransferase</fullName>
    </alternativeName>
</protein>
<feature type="binding site" evidence="14">
    <location>
        <begin position="269"/>
        <end position="271"/>
    </location>
    <ligand>
        <name>S-adenosyl-L-methionine</name>
        <dbReference type="ChEBI" id="CHEBI:59789"/>
    </ligand>
</feature>
<feature type="binding site" evidence="14">
    <location>
        <begin position="215"/>
        <end position="216"/>
    </location>
    <ligand>
        <name>S-adenosyl-L-methionine</name>
        <dbReference type="ChEBI" id="CHEBI:59789"/>
    </ligand>
</feature>
<evidence type="ECO:0000313" key="16">
    <source>
        <dbReference type="EMBL" id="TWI11584.1"/>
    </source>
</evidence>
<proteinExistence type="inferred from homology"/>
<dbReference type="GO" id="GO:0019843">
    <property type="term" value="F:rRNA binding"/>
    <property type="evidence" value="ECO:0007669"/>
    <property type="project" value="UniProtKB-UniRule"/>
</dbReference>
<dbReference type="Proteomes" id="UP000316471">
    <property type="component" value="Unassembled WGS sequence"/>
</dbReference>
<dbReference type="CDD" id="cd01335">
    <property type="entry name" value="Radical_SAM"/>
    <property type="match status" value="1"/>
</dbReference>
<comment type="similarity">
    <text evidence="2 14">Belongs to the radical SAM superfamily. RlmN family.</text>
</comment>
<dbReference type="SUPFAM" id="SSF102114">
    <property type="entry name" value="Radical SAM enzymes"/>
    <property type="match status" value="1"/>
</dbReference>
<evidence type="ECO:0000256" key="7">
    <source>
        <dbReference type="ARBA" id="ARBA00022679"/>
    </source>
</evidence>
<comment type="caution">
    <text evidence="14">Lacks conserved residue(s) required for the propagation of feature annotation.</text>
</comment>
<keyword evidence="4 14" id="KW-0963">Cytoplasm</keyword>
<keyword evidence="11 14" id="KW-0408">Iron</keyword>
<dbReference type="GO" id="GO:0030488">
    <property type="term" value="P:tRNA methylation"/>
    <property type="evidence" value="ECO:0007669"/>
    <property type="project" value="UniProtKB-UniRule"/>
</dbReference>
<evidence type="ECO:0000256" key="3">
    <source>
        <dbReference type="ARBA" id="ARBA00022485"/>
    </source>
</evidence>
<comment type="subcellular location">
    <subcellularLocation>
        <location evidence="1 14">Cytoplasm</location>
    </subcellularLocation>
</comment>
<dbReference type="InterPro" id="IPR013785">
    <property type="entry name" value="Aldolase_TIM"/>
</dbReference>
<comment type="miscellaneous">
    <text evidence="14">Reaction proceeds by a ping-pong mechanism involving intermediate methylation of a conserved cysteine residue.</text>
</comment>
<dbReference type="FunFam" id="1.10.150.530:FF:000003">
    <property type="entry name" value="Dual-specificity RNA methyltransferase RlmN"/>
    <property type="match status" value="1"/>
</dbReference>
<dbReference type="InterPro" id="IPR007197">
    <property type="entry name" value="rSAM"/>
</dbReference>
<keyword evidence="17" id="KW-1185">Reference proteome</keyword>
<feature type="binding site" evidence="14">
    <location>
        <position position="162"/>
    </location>
    <ligand>
        <name>[4Fe-4S] cluster</name>
        <dbReference type="ChEBI" id="CHEBI:49883"/>
        <note>4Fe-4S-S-AdoMet</note>
    </ligand>
</feature>
<dbReference type="SFLD" id="SFLDG01062">
    <property type="entry name" value="methyltransferase_(Class_A)"/>
    <property type="match status" value="1"/>
</dbReference>
<feature type="active site" description="S-methylcysteine intermediate" evidence="14">
    <location>
        <position position="396"/>
    </location>
</feature>
<feature type="binding site" evidence="14">
    <location>
        <position position="247"/>
    </location>
    <ligand>
        <name>S-adenosyl-L-methionine</name>
        <dbReference type="ChEBI" id="CHEBI:59789"/>
    </ligand>
</feature>
<dbReference type="SFLD" id="SFLDF00275">
    <property type="entry name" value="adenosine_C2_methyltransferase"/>
    <property type="match status" value="1"/>
</dbReference>
<keyword evidence="10 14" id="KW-0479">Metal-binding</keyword>
<evidence type="ECO:0000256" key="5">
    <source>
        <dbReference type="ARBA" id="ARBA00022552"/>
    </source>
</evidence>
<feature type="active site" description="Proton acceptor" evidence="14">
    <location>
        <position position="142"/>
    </location>
</feature>
<dbReference type="PROSITE" id="PS51918">
    <property type="entry name" value="RADICAL_SAM"/>
    <property type="match status" value="1"/>
</dbReference>
<evidence type="ECO:0000313" key="17">
    <source>
        <dbReference type="Proteomes" id="UP000316471"/>
    </source>
</evidence>
<evidence type="ECO:0000256" key="1">
    <source>
        <dbReference type="ARBA" id="ARBA00004496"/>
    </source>
</evidence>
<feature type="domain" description="Radical SAM core" evidence="15">
    <location>
        <begin position="148"/>
        <end position="391"/>
    </location>
</feature>
<dbReference type="GO" id="GO:0005737">
    <property type="term" value="C:cytoplasm"/>
    <property type="evidence" value="ECO:0007669"/>
    <property type="project" value="UniProtKB-SubCell"/>
</dbReference>
<dbReference type="PANTHER" id="PTHR30544:SF5">
    <property type="entry name" value="RADICAL SAM CORE DOMAIN-CONTAINING PROTEIN"/>
    <property type="match status" value="1"/>
</dbReference>
<dbReference type="InterPro" id="IPR004383">
    <property type="entry name" value="rRNA_lsu_MTrfase_RlmN/Cfr"/>
</dbReference>
<dbReference type="InterPro" id="IPR058240">
    <property type="entry name" value="rSAM_sf"/>
</dbReference>
<evidence type="ECO:0000256" key="8">
    <source>
        <dbReference type="ARBA" id="ARBA00022691"/>
    </source>
</evidence>
<keyword evidence="3 14" id="KW-0004">4Fe-4S</keyword>
<reference evidence="16 17" key="1">
    <citation type="journal article" date="2015" name="Stand. Genomic Sci.">
        <title>Genomic Encyclopedia of Bacterial and Archaeal Type Strains, Phase III: the genomes of soil and plant-associated and newly described type strains.</title>
        <authorList>
            <person name="Whitman W.B."/>
            <person name="Woyke T."/>
            <person name="Klenk H.P."/>
            <person name="Zhou Y."/>
            <person name="Lilburn T.G."/>
            <person name="Beck B.J."/>
            <person name="De Vos P."/>
            <person name="Vandamme P."/>
            <person name="Eisen J.A."/>
            <person name="Garrity G."/>
            <person name="Hugenholtz P."/>
            <person name="Kyrpides N.C."/>
        </authorList>
    </citation>
    <scope>NUCLEOTIDE SEQUENCE [LARGE SCALE GENOMIC DNA]</scope>
    <source>
        <strain evidence="16 17">CGMCC 1.10136</strain>
    </source>
</reference>
<keyword evidence="7 14" id="KW-0808">Transferase</keyword>
<evidence type="ECO:0000256" key="9">
    <source>
        <dbReference type="ARBA" id="ARBA00022694"/>
    </source>
</evidence>
<dbReference type="GO" id="GO:0070040">
    <property type="term" value="F:rRNA (adenine(2503)-C2-)-methyltransferase activity"/>
    <property type="evidence" value="ECO:0007669"/>
    <property type="project" value="UniProtKB-UniRule"/>
</dbReference>
<evidence type="ECO:0000259" key="15">
    <source>
        <dbReference type="PROSITE" id="PS51918"/>
    </source>
</evidence>
<keyword evidence="13 14" id="KW-1015">Disulfide bond</keyword>
<dbReference type="HAMAP" id="MF_01849">
    <property type="entry name" value="RNA_methyltr_RlmN"/>
    <property type="match status" value="1"/>
</dbReference>
<keyword evidence="12 14" id="KW-0411">Iron-sulfur</keyword>
<dbReference type="Pfam" id="PF04055">
    <property type="entry name" value="Radical_SAM"/>
    <property type="match status" value="1"/>
</dbReference>
<dbReference type="GO" id="GO:0002935">
    <property type="term" value="F:tRNA (adenine(37)-C2)-methyltransferase activity"/>
    <property type="evidence" value="ECO:0007669"/>
    <property type="project" value="UniProtKB-UniRule"/>
</dbReference>
<dbReference type="GO" id="GO:0000049">
    <property type="term" value="F:tRNA binding"/>
    <property type="evidence" value="ECO:0007669"/>
    <property type="project" value="UniProtKB-UniRule"/>
</dbReference>
<dbReference type="GO" id="GO:0070475">
    <property type="term" value="P:rRNA base methylation"/>
    <property type="evidence" value="ECO:0007669"/>
    <property type="project" value="UniProtKB-UniRule"/>
</dbReference>
<keyword evidence="5 14" id="KW-0698">rRNA processing</keyword>
<accession>A0A562LVC1</accession>
<comment type="caution">
    <text evidence="16">The sequence shown here is derived from an EMBL/GenBank/DDBJ whole genome shotgun (WGS) entry which is preliminary data.</text>
</comment>
<dbReference type="InterPro" id="IPR027492">
    <property type="entry name" value="RNA_MTrfase_RlmN"/>
</dbReference>
<dbReference type="Pfam" id="PF21016">
    <property type="entry name" value="RlmN_N"/>
    <property type="match status" value="1"/>
</dbReference>
<comment type="cofactor">
    <cofactor evidence="14">
        <name>[4Fe-4S] cluster</name>
        <dbReference type="ChEBI" id="CHEBI:49883"/>
    </cofactor>
    <text evidence="14">Binds 1 [4Fe-4S] cluster. The cluster is coordinated with 3 cysteines and an exchangeable S-adenosyl-L-methionine.</text>
</comment>
<feature type="binding site" evidence="14">
    <location>
        <position position="169"/>
    </location>
    <ligand>
        <name>[4Fe-4S] cluster</name>
        <dbReference type="ChEBI" id="CHEBI:49883"/>
        <note>4Fe-4S-S-AdoMet</note>
    </ligand>
</feature>
<evidence type="ECO:0000256" key="11">
    <source>
        <dbReference type="ARBA" id="ARBA00023004"/>
    </source>
</evidence>
<keyword evidence="6 14" id="KW-0489">Methyltransferase</keyword>
<organism evidence="16 17">
    <name type="scientific">Aerolutibacter ruishenii</name>
    <dbReference type="NCBI Taxonomy" id="686800"/>
    <lineage>
        <taxon>Bacteria</taxon>
        <taxon>Pseudomonadati</taxon>
        <taxon>Pseudomonadota</taxon>
        <taxon>Gammaproteobacteria</taxon>
        <taxon>Lysobacterales</taxon>
        <taxon>Lysobacteraceae</taxon>
        <taxon>Aerolutibacter</taxon>
    </lineage>
</organism>
<dbReference type="GO" id="GO:0046872">
    <property type="term" value="F:metal ion binding"/>
    <property type="evidence" value="ECO:0007669"/>
    <property type="project" value="UniProtKB-KW"/>
</dbReference>
<dbReference type="OrthoDB" id="9793973at2"/>
<comment type="catalytic activity">
    <reaction evidence="14">
        <text>adenosine(37) in tRNA + 2 reduced [2Fe-2S]-[ferredoxin] + 2 S-adenosyl-L-methionine = 2-methyladenosine(37) in tRNA + 5'-deoxyadenosine + L-methionine + 2 oxidized [2Fe-2S]-[ferredoxin] + S-adenosyl-L-homocysteine</text>
        <dbReference type="Rhea" id="RHEA:43332"/>
        <dbReference type="Rhea" id="RHEA-COMP:10000"/>
        <dbReference type="Rhea" id="RHEA-COMP:10001"/>
        <dbReference type="Rhea" id="RHEA-COMP:10162"/>
        <dbReference type="Rhea" id="RHEA-COMP:10485"/>
        <dbReference type="ChEBI" id="CHEBI:17319"/>
        <dbReference type="ChEBI" id="CHEBI:33737"/>
        <dbReference type="ChEBI" id="CHEBI:33738"/>
        <dbReference type="ChEBI" id="CHEBI:57844"/>
        <dbReference type="ChEBI" id="CHEBI:57856"/>
        <dbReference type="ChEBI" id="CHEBI:59789"/>
        <dbReference type="ChEBI" id="CHEBI:74411"/>
        <dbReference type="ChEBI" id="CHEBI:74497"/>
        <dbReference type="EC" id="2.1.1.192"/>
    </reaction>
</comment>
<dbReference type="InterPro" id="IPR048641">
    <property type="entry name" value="RlmN_N"/>
</dbReference>
<dbReference type="GO" id="GO:0051539">
    <property type="term" value="F:4 iron, 4 sulfur cluster binding"/>
    <property type="evidence" value="ECO:0007669"/>
    <property type="project" value="UniProtKB-UniRule"/>
</dbReference>
<evidence type="ECO:0000256" key="6">
    <source>
        <dbReference type="ARBA" id="ARBA00022603"/>
    </source>
</evidence>
<evidence type="ECO:0000256" key="14">
    <source>
        <dbReference type="HAMAP-Rule" id="MF_01849"/>
    </source>
</evidence>
<keyword evidence="9 14" id="KW-0819">tRNA processing</keyword>
<dbReference type="Gene3D" id="1.10.150.530">
    <property type="match status" value="1"/>
</dbReference>
<comment type="function">
    <text evidence="14">Specifically methylates position 2 of adenine 2503 in 23S rRNA and position 2 of adenine 37 in tRNAs. m2A2503 modification seems to play a crucial role in the proofreading step occurring at the peptidyl transferase center and thus would serve to optimize ribosomal fidelity.</text>
</comment>
<dbReference type="EMBL" id="VLKP01000005">
    <property type="protein sequence ID" value="TWI11584.1"/>
    <property type="molecule type" value="Genomic_DNA"/>
</dbReference>
<dbReference type="FunFam" id="3.20.20.70:FF:000008">
    <property type="entry name" value="Dual-specificity RNA methyltransferase RlmN"/>
    <property type="match status" value="1"/>
</dbReference>
<dbReference type="NCBIfam" id="TIGR00048">
    <property type="entry name" value="rRNA_mod_RlmN"/>
    <property type="match status" value="1"/>
</dbReference>
<comment type="catalytic activity">
    <reaction evidence="14">
        <text>adenosine(2503) in 23S rRNA + 2 reduced [2Fe-2S]-[ferredoxin] + 2 S-adenosyl-L-methionine = 2-methyladenosine(2503) in 23S rRNA + 5'-deoxyadenosine + L-methionine + 2 oxidized [2Fe-2S]-[ferredoxin] + S-adenosyl-L-homocysteine</text>
        <dbReference type="Rhea" id="RHEA:42916"/>
        <dbReference type="Rhea" id="RHEA-COMP:10000"/>
        <dbReference type="Rhea" id="RHEA-COMP:10001"/>
        <dbReference type="Rhea" id="RHEA-COMP:10152"/>
        <dbReference type="Rhea" id="RHEA-COMP:10282"/>
        <dbReference type="ChEBI" id="CHEBI:17319"/>
        <dbReference type="ChEBI" id="CHEBI:33737"/>
        <dbReference type="ChEBI" id="CHEBI:33738"/>
        <dbReference type="ChEBI" id="CHEBI:57844"/>
        <dbReference type="ChEBI" id="CHEBI:57856"/>
        <dbReference type="ChEBI" id="CHEBI:59789"/>
        <dbReference type="ChEBI" id="CHEBI:74411"/>
        <dbReference type="ChEBI" id="CHEBI:74497"/>
        <dbReference type="EC" id="2.1.1.192"/>
    </reaction>
</comment>
<dbReference type="AlphaFoldDB" id="A0A562LVC1"/>
<feature type="binding site" evidence="14">
    <location>
        <position position="353"/>
    </location>
    <ligand>
        <name>S-adenosyl-L-methionine</name>
        <dbReference type="ChEBI" id="CHEBI:59789"/>
    </ligand>
</feature>
<evidence type="ECO:0000256" key="13">
    <source>
        <dbReference type="ARBA" id="ARBA00023157"/>
    </source>
</evidence>
<evidence type="ECO:0000256" key="10">
    <source>
        <dbReference type="ARBA" id="ARBA00022723"/>
    </source>
</evidence>
<gene>
    <name evidence="14" type="primary">rlmN</name>
    <name evidence="16" type="ORF">IP93_01485</name>
</gene>
<dbReference type="PANTHER" id="PTHR30544">
    <property type="entry name" value="23S RRNA METHYLTRANSFERASE"/>
    <property type="match status" value="1"/>
</dbReference>
<evidence type="ECO:0000256" key="4">
    <source>
        <dbReference type="ARBA" id="ARBA00022490"/>
    </source>
</evidence>
<name>A0A562LVC1_9GAMM</name>
<evidence type="ECO:0000256" key="2">
    <source>
        <dbReference type="ARBA" id="ARBA00007544"/>
    </source>
</evidence>
<dbReference type="PIRSF" id="PIRSF006004">
    <property type="entry name" value="CHP00048"/>
    <property type="match status" value="1"/>
</dbReference>
<dbReference type="Gene3D" id="3.20.20.70">
    <property type="entry name" value="Aldolase class I"/>
    <property type="match status" value="1"/>
</dbReference>
<dbReference type="EC" id="2.1.1.192" evidence="14"/>
<dbReference type="InterPro" id="IPR040072">
    <property type="entry name" value="Methyltransferase_A"/>
</dbReference>
<dbReference type="SFLD" id="SFLDS00029">
    <property type="entry name" value="Radical_SAM"/>
    <property type="match status" value="1"/>
</dbReference>